<dbReference type="SUPFAM" id="SSF50447">
    <property type="entry name" value="Translation proteins"/>
    <property type="match status" value="1"/>
</dbReference>
<dbReference type="AlphaFoldDB" id="A0A3B0VNC6"/>
<proteinExistence type="predicted"/>
<dbReference type="Gene3D" id="2.40.30.60">
    <property type="entry name" value="RimM"/>
    <property type="match status" value="1"/>
</dbReference>
<organism evidence="2">
    <name type="scientific">hydrothermal vent metagenome</name>
    <dbReference type="NCBI Taxonomy" id="652676"/>
    <lineage>
        <taxon>unclassified sequences</taxon>
        <taxon>metagenomes</taxon>
        <taxon>ecological metagenomes</taxon>
    </lineage>
</organism>
<sequence length="56" mass="6517">MSDDKLIVGQINGIFGVNGWVKIFSHTDPRKNILDYSPWMIKFKGEWQHIKVVNSK</sequence>
<dbReference type="EMBL" id="UOFC01000002">
    <property type="protein sequence ID" value="VAW44381.1"/>
    <property type="molecule type" value="Genomic_DNA"/>
</dbReference>
<feature type="non-terminal residue" evidence="2">
    <location>
        <position position="56"/>
    </location>
</feature>
<evidence type="ECO:0000313" key="2">
    <source>
        <dbReference type="EMBL" id="VAW44381.1"/>
    </source>
</evidence>
<dbReference type="InterPro" id="IPR009000">
    <property type="entry name" value="Transl_B-barrel_sf"/>
</dbReference>
<dbReference type="InterPro" id="IPR002676">
    <property type="entry name" value="RimM_N"/>
</dbReference>
<dbReference type="GO" id="GO:0006364">
    <property type="term" value="P:rRNA processing"/>
    <property type="evidence" value="ECO:0007669"/>
    <property type="project" value="InterPro"/>
</dbReference>
<accession>A0A3B0VNC6</accession>
<dbReference type="InterPro" id="IPR036976">
    <property type="entry name" value="RimM_N_sf"/>
</dbReference>
<protein>
    <submittedName>
        <fullName evidence="2">16S rRNA processing protein RimM</fullName>
    </submittedName>
</protein>
<evidence type="ECO:0000259" key="1">
    <source>
        <dbReference type="Pfam" id="PF01782"/>
    </source>
</evidence>
<dbReference type="Pfam" id="PF01782">
    <property type="entry name" value="RimM"/>
    <property type="match status" value="1"/>
</dbReference>
<feature type="domain" description="RimM N-terminal" evidence="1">
    <location>
        <begin position="8"/>
        <end position="54"/>
    </location>
</feature>
<reference evidence="2" key="1">
    <citation type="submission" date="2018-06" db="EMBL/GenBank/DDBJ databases">
        <authorList>
            <person name="Zhirakovskaya E."/>
        </authorList>
    </citation>
    <scope>NUCLEOTIDE SEQUENCE</scope>
</reference>
<name>A0A3B0VNC6_9ZZZZ</name>
<gene>
    <name evidence="2" type="ORF">MNBD_GAMMA03-1235</name>
</gene>